<dbReference type="Pfam" id="PF00067">
    <property type="entry name" value="p450"/>
    <property type="match status" value="1"/>
</dbReference>
<dbReference type="InterPro" id="IPR001128">
    <property type="entry name" value="Cyt_P450"/>
</dbReference>
<name>A0ABP5Z2J0_9ACTN</name>
<comment type="similarity">
    <text evidence="1 2">Belongs to the cytochrome P450 family.</text>
</comment>
<evidence type="ECO:0000256" key="1">
    <source>
        <dbReference type="ARBA" id="ARBA00010617"/>
    </source>
</evidence>
<keyword evidence="2" id="KW-0479">Metal-binding</keyword>
<accession>A0ABP5Z2J0</accession>
<dbReference type="RefSeq" id="WP_344358806.1">
    <property type="nucleotide sequence ID" value="NZ_BAAASR010000010.1"/>
</dbReference>
<evidence type="ECO:0000256" key="2">
    <source>
        <dbReference type="RuleBase" id="RU000461"/>
    </source>
</evidence>
<proteinExistence type="inferred from homology"/>
<protein>
    <submittedName>
        <fullName evidence="4">Cytochrome P450</fullName>
    </submittedName>
</protein>
<comment type="caution">
    <text evidence="4">The sequence shown here is derived from an EMBL/GenBank/DDBJ whole genome shotgun (WGS) entry which is preliminary data.</text>
</comment>
<keyword evidence="2" id="KW-0503">Monooxygenase</keyword>
<evidence type="ECO:0000313" key="4">
    <source>
        <dbReference type="EMBL" id="GAA2487502.1"/>
    </source>
</evidence>
<dbReference type="InterPro" id="IPR002397">
    <property type="entry name" value="Cyt_P450_B"/>
</dbReference>
<dbReference type="InterPro" id="IPR017972">
    <property type="entry name" value="Cyt_P450_CS"/>
</dbReference>
<dbReference type="Proteomes" id="UP001499942">
    <property type="component" value="Unassembled WGS sequence"/>
</dbReference>
<dbReference type="SUPFAM" id="SSF48264">
    <property type="entry name" value="Cytochrome P450"/>
    <property type="match status" value="1"/>
</dbReference>
<evidence type="ECO:0000256" key="3">
    <source>
        <dbReference type="SAM" id="MobiDB-lite"/>
    </source>
</evidence>
<keyword evidence="2" id="KW-0560">Oxidoreductase</keyword>
<dbReference type="InterPro" id="IPR036396">
    <property type="entry name" value="Cyt_P450_sf"/>
</dbReference>
<dbReference type="EMBL" id="BAAASR010000010">
    <property type="protein sequence ID" value="GAA2487502.1"/>
    <property type="molecule type" value="Genomic_DNA"/>
</dbReference>
<keyword evidence="2" id="KW-0408">Iron</keyword>
<gene>
    <name evidence="4" type="ORF">GCM10010393_18550</name>
</gene>
<dbReference type="PRINTS" id="PR00359">
    <property type="entry name" value="BP450"/>
</dbReference>
<feature type="region of interest" description="Disordered" evidence="3">
    <location>
        <begin position="1"/>
        <end position="25"/>
    </location>
</feature>
<evidence type="ECO:0000313" key="5">
    <source>
        <dbReference type="Proteomes" id="UP001499942"/>
    </source>
</evidence>
<keyword evidence="5" id="KW-1185">Reference proteome</keyword>
<organism evidence="4 5">
    <name type="scientific">Streptomyces gobitricini</name>
    <dbReference type="NCBI Taxonomy" id="68211"/>
    <lineage>
        <taxon>Bacteria</taxon>
        <taxon>Bacillati</taxon>
        <taxon>Actinomycetota</taxon>
        <taxon>Actinomycetes</taxon>
        <taxon>Kitasatosporales</taxon>
        <taxon>Streptomycetaceae</taxon>
        <taxon>Streptomyces</taxon>
    </lineage>
</organism>
<sequence length="428" mass="47028">MTTQQPAPQGPAGTTAPPPLGTYDLTDPRTFLDVDPHALWRRFRAESPVHWHATDTPVPGFWVISTYADVVTIYRDNKRFTSEQGNVLATLLQGGDSASRKMLAVTDGPRHREIRNLMLKSFSPRVLEPVVAGVHRRTRELVAQALDRGELDFVTDVADHIPINTIGDLMDVPAADRERLVEWNTQTLSRHSSEDSMLDEVMARNEILLYFSELAAERRRNPGDDVISALATATVDGEPLSEEEIVFNCYSLILGGDESSRMSSIGGLIAFAENPGEWRKLKDGEAGVGSATEEVLRWTTPAMHFGRRALVDVPVRDQVIRAGEVVTLWNSSANFDEDVFPDPYRFDIGRTPNKHVAFGHGPHFCLGAFLGRVHVNAMVDALRTMVSGIRLQGPPQRLYSNFVHGYSGLPVGLTAEPAAEAAAGKVTG</sequence>
<reference evidence="5" key="1">
    <citation type="journal article" date="2019" name="Int. J. Syst. Evol. Microbiol.">
        <title>The Global Catalogue of Microorganisms (GCM) 10K type strain sequencing project: providing services to taxonomists for standard genome sequencing and annotation.</title>
        <authorList>
            <consortium name="The Broad Institute Genomics Platform"/>
            <consortium name="The Broad Institute Genome Sequencing Center for Infectious Disease"/>
            <person name="Wu L."/>
            <person name="Ma J."/>
        </authorList>
    </citation>
    <scope>NUCLEOTIDE SEQUENCE [LARGE SCALE GENOMIC DNA]</scope>
    <source>
        <strain evidence="5">JCM 5062</strain>
    </source>
</reference>
<dbReference type="CDD" id="cd11033">
    <property type="entry name" value="CYP142-like"/>
    <property type="match status" value="1"/>
</dbReference>
<dbReference type="PANTHER" id="PTHR46696:SF4">
    <property type="entry name" value="BIOTIN BIOSYNTHESIS CYTOCHROME P450"/>
    <property type="match status" value="1"/>
</dbReference>
<dbReference type="PROSITE" id="PS00086">
    <property type="entry name" value="CYTOCHROME_P450"/>
    <property type="match status" value="1"/>
</dbReference>
<feature type="compositionally biased region" description="Low complexity" evidence="3">
    <location>
        <begin position="1"/>
        <end position="15"/>
    </location>
</feature>
<dbReference type="Gene3D" id="1.10.630.10">
    <property type="entry name" value="Cytochrome P450"/>
    <property type="match status" value="1"/>
</dbReference>
<keyword evidence="2" id="KW-0349">Heme</keyword>
<dbReference type="PANTHER" id="PTHR46696">
    <property type="entry name" value="P450, PUTATIVE (EUROFUNG)-RELATED"/>
    <property type="match status" value="1"/>
</dbReference>